<dbReference type="InterPro" id="IPR021352">
    <property type="entry name" value="DUF2971"/>
</dbReference>
<keyword evidence="2" id="KW-1185">Reference proteome</keyword>
<dbReference type="AlphaFoldDB" id="A0A223N2W8"/>
<gene>
    <name evidence="1" type="ORF">CCZ37_17475</name>
</gene>
<sequence length="282" mass="31769">MEVIVGESASVDESLWRYMSLDKLINLLETKQLYFTALESYNESDPFEGYMPDVAAKAFAQVFGSQVSELKLAYESLKQIDDTHNNPKLDEMRDGIDKLGSIMELAFHKISKGITVNCWHSNRVESEAMWKLYSDGGKGIAVKTSVERLRSALKDQVFGKKVQISKVKYLDFSDTNLTPKCCVVDGHISPLIKRSSFSHENELRCFIVNQVPTTNIENYLPSADSVPVDLNELIEAIYISPFAKEPFTSSVFAMCRKYGIEDKVIKSTLLDSSGFLSKLSDW</sequence>
<dbReference type="EMBL" id="CP022742">
    <property type="protein sequence ID" value="ASU24242.1"/>
    <property type="molecule type" value="Genomic_DNA"/>
</dbReference>
<evidence type="ECO:0000313" key="2">
    <source>
        <dbReference type="Proteomes" id="UP000215148"/>
    </source>
</evidence>
<protein>
    <recommendedName>
        <fullName evidence="3">DUF2971 domain-containing protein</fullName>
    </recommendedName>
</protein>
<name>A0A223N2W8_9VIBR</name>
<dbReference type="RefSeq" id="WP_094501741.1">
    <property type="nucleotide sequence ID" value="NZ_CAWNHI010000002.1"/>
</dbReference>
<dbReference type="Pfam" id="PF11185">
    <property type="entry name" value="DUF2971"/>
    <property type="match status" value="1"/>
</dbReference>
<dbReference type="Proteomes" id="UP000215148">
    <property type="component" value="Chromosome 2"/>
</dbReference>
<dbReference type="KEGG" id="vqi:CCZ37_17475"/>
<accession>A0A223N2W8</accession>
<evidence type="ECO:0000313" key="1">
    <source>
        <dbReference type="EMBL" id="ASU24242.1"/>
    </source>
</evidence>
<organism evidence="1 2">
    <name type="scientific">Vibrio qinghaiensis</name>
    <dbReference type="NCBI Taxonomy" id="2025808"/>
    <lineage>
        <taxon>Bacteria</taxon>
        <taxon>Pseudomonadati</taxon>
        <taxon>Pseudomonadota</taxon>
        <taxon>Gammaproteobacteria</taxon>
        <taxon>Vibrionales</taxon>
        <taxon>Vibrionaceae</taxon>
        <taxon>Vibrio</taxon>
    </lineage>
</organism>
<proteinExistence type="predicted"/>
<evidence type="ECO:0008006" key="3">
    <source>
        <dbReference type="Google" id="ProtNLM"/>
    </source>
</evidence>
<reference evidence="1 2" key="1">
    <citation type="submission" date="2017-08" db="EMBL/GenBank/DDBJ databases">
        <title>The Vibrio qinghaiensis sp.-Q67 is a luminous bacteria isolated firstly from Qinghai lake, Qinghai province, China, which has been proved to be very sensitive to detect environmental and food pollutants. Therefore, complete genome analysis of V. qinghaiensis sp.-Q67 highlights the potential application of this strain on detection of hazards in the contaminated environments.</title>
        <authorList>
            <person name="Gong L."/>
        </authorList>
    </citation>
    <scope>NUCLEOTIDE SEQUENCE [LARGE SCALE GENOMIC DNA]</scope>
    <source>
        <strain evidence="1 2">Q67</strain>
    </source>
</reference>